<dbReference type="Gene3D" id="1.10.287.470">
    <property type="entry name" value="Helix hairpin bin"/>
    <property type="match status" value="1"/>
</dbReference>
<keyword evidence="3" id="KW-0732">Signal</keyword>
<dbReference type="Pfam" id="PF25967">
    <property type="entry name" value="RND-MFP_C"/>
    <property type="match status" value="1"/>
</dbReference>
<feature type="signal peptide" evidence="3">
    <location>
        <begin position="1"/>
        <end position="20"/>
    </location>
</feature>
<organism evidence="6 7">
    <name type="scientific">Devosia yakushimensis</name>
    <dbReference type="NCBI Taxonomy" id="470028"/>
    <lineage>
        <taxon>Bacteria</taxon>
        <taxon>Pseudomonadati</taxon>
        <taxon>Pseudomonadota</taxon>
        <taxon>Alphaproteobacteria</taxon>
        <taxon>Hyphomicrobiales</taxon>
        <taxon>Devosiaceae</taxon>
        <taxon>Devosia</taxon>
    </lineage>
</organism>
<sequence length="362" mass="36679">MNIQTIRAAIGLCAASLVLAGCSGPEAPAAAIPPRTVSVVAAASSDTVTRASLTGEVKAQVQQDLAFRTAGRVLDVLVETGDHVVAGQPLARLDAADQQASLLLANAAVSSAQAQLAQAQRDFDRLDALFKAGNATRAQFEQAQAALDSAKAAQGAAQSQQSSAAEVLSYVDLKASADGIVLLRAMEPGQVVGAGQTVLSLAQDGPRDAVFNVYEAALSGVPHNVPVDLTLVADPSITATGAVREVSPTVNTATGTVRIEVGFDDPKGALPLGAAIAGSIALPPVSGFALPWGALFRDKDGPAVWVVDPSAGTVSLKPVIVDRYLADKVILASGLDAGDLVVTSGTQMLHPGEAVTAMEVTP</sequence>
<dbReference type="Proteomes" id="UP001161406">
    <property type="component" value="Unassembled WGS sequence"/>
</dbReference>
<dbReference type="SUPFAM" id="SSF111369">
    <property type="entry name" value="HlyD-like secretion proteins"/>
    <property type="match status" value="1"/>
</dbReference>
<keyword evidence="2" id="KW-0175">Coiled coil</keyword>
<dbReference type="Pfam" id="PF25954">
    <property type="entry name" value="Beta-barrel_RND_2"/>
    <property type="match status" value="1"/>
</dbReference>
<protein>
    <submittedName>
        <fullName evidence="6">Acriflavin resistance protein</fullName>
    </submittedName>
</protein>
<evidence type="ECO:0000259" key="5">
    <source>
        <dbReference type="Pfam" id="PF25967"/>
    </source>
</evidence>
<dbReference type="Gene3D" id="2.40.30.170">
    <property type="match status" value="1"/>
</dbReference>
<dbReference type="InterPro" id="IPR058792">
    <property type="entry name" value="Beta-barrel_RND_2"/>
</dbReference>
<proteinExistence type="inferred from homology"/>
<evidence type="ECO:0000256" key="2">
    <source>
        <dbReference type="SAM" id="Coils"/>
    </source>
</evidence>
<feature type="domain" description="CusB-like beta-barrel" evidence="4">
    <location>
        <begin position="211"/>
        <end position="273"/>
    </location>
</feature>
<evidence type="ECO:0000313" key="7">
    <source>
        <dbReference type="Proteomes" id="UP001161406"/>
    </source>
</evidence>
<evidence type="ECO:0000259" key="4">
    <source>
        <dbReference type="Pfam" id="PF25954"/>
    </source>
</evidence>
<dbReference type="EMBL" id="BSNG01000001">
    <property type="protein sequence ID" value="GLQ11183.1"/>
    <property type="molecule type" value="Genomic_DNA"/>
</dbReference>
<evidence type="ECO:0000256" key="3">
    <source>
        <dbReference type="SAM" id="SignalP"/>
    </source>
</evidence>
<keyword evidence="7" id="KW-1185">Reference proteome</keyword>
<comment type="similarity">
    <text evidence="1">Belongs to the membrane fusion protein (MFP) (TC 8.A.1) family.</text>
</comment>
<feature type="domain" description="Multidrug resistance protein MdtA-like C-terminal permuted SH3" evidence="5">
    <location>
        <begin position="291"/>
        <end position="347"/>
    </location>
</feature>
<dbReference type="RefSeq" id="WP_284392444.1">
    <property type="nucleotide sequence ID" value="NZ_BSNG01000001.1"/>
</dbReference>
<reference evidence="6" key="1">
    <citation type="journal article" date="2014" name="Int. J. Syst. Evol. Microbiol.">
        <title>Complete genome of a new Firmicutes species belonging to the dominant human colonic microbiota ('Ruminococcus bicirculans') reveals two chromosomes and a selective capacity to utilize plant glucans.</title>
        <authorList>
            <consortium name="NISC Comparative Sequencing Program"/>
            <person name="Wegmann U."/>
            <person name="Louis P."/>
            <person name="Goesmann A."/>
            <person name="Henrissat B."/>
            <person name="Duncan S.H."/>
            <person name="Flint H.J."/>
        </authorList>
    </citation>
    <scope>NUCLEOTIDE SEQUENCE</scope>
    <source>
        <strain evidence="6">NBRC 103855</strain>
    </source>
</reference>
<dbReference type="InterPro" id="IPR006143">
    <property type="entry name" value="RND_pump_MFP"/>
</dbReference>
<feature type="coiled-coil region" evidence="2">
    <location>
        <begin position="102"/>
        <end position="129"/>
    </location>
</feature>
<dbReference type="PANTHER" id="PTHR30469">
    <property type="entry name" value="MULTIDRUG RESISTANCE PROTEIN MDTA"/>
    <property type="match status" value="1"/>
</dbReference>
<dbReference type="NCBIfam" id="TIGR01730">
    <property type="entry name" value="RND_mfp"/>
    <property type="match status" value="1"/>
</dbReference>
<evidence type="ECO:0000313" key="6">
    <source>
        <dbReference type="EMBL" id="GLQ11183.1"/>
    </source>
</evidence>
<accession>A0ABQ5UGJ3</accession>
<dbReference type="InterPro" id="IPR058627">
    <property type="entry name" value="MdtA-like_C"/>
</dbReference>
<reference evidence="6" key="2">
    <citation type="submission" date="2023-01" db="EMBL/GenBank/DDBJ databases">
        <title>Draft genome sequence of Devosia yakushimensis strain NBRC 103855.</title>
        <authorList>
            <person name="Sun Q."/>
            <person name="Mori K."/>
        </authorList>
    </citation>
    <scope>NUCLEOTIDE SEQUENCE</scope>
    <source>
        <strain evidence="6">NBRC 103855</strain>
    </source>
</reference>
<gene>
    <name evidence="6" type="ORF">GCM10007913_31150</name>
</gene>
<feature type="chain" id="PRO_5046771102" evidence="3">
    <location>
        <begin position="21"/>
        <end position="362"/>
    </location>
</feature>
<evidence type="ECO:0000256" key="1">
    <source>
        <dbReference type="ARBA" id="ARBA00009477"/>
    </source>
</evidence>
<comment type="caution">
    <text evidence="6">The sequence shown here is derived from an EMBL/GenBank/DDBJ whole genome shotgun (WGS) entry which is preliminary data.</text>
</comment>
<dbReference type="Gene3D" id="2.40.50.100">
    <property type="match status" value="1"/>
</dbReference>
<dbReference type="PROSITE" id="PS51257">
    <property type="entry name" value="PROKAR_LIPOPROTEIN"/>
    <property type="match status" value="1"/>
</dbReference>
<dbReference type="Gene3D" id="2.40.420.20">
    <property type="match status" value="1"/>
</dbReference>
<dbReference type="PANTHER" id="PTHR30469:SF38">
    <property type="entry name" value="HLYD FAMILY SECRETION PROTEIN"/>
    <property type="match status" value="1"/>
</dbReference>
<name>A0ABQ5UGJ3_9HYPH</name>